<dbReference type="PROSITE" id="PS50860">
    <property type="entry name" value="AA_TRNA_LIGASE_II_ALA"/>
    <property type="match status" value="1"/>
</dbReference>
<dbReference type="PRINTS" id="PR00980">
    <property type="entry name" value="TRNASYNTHALA"/>
</dbReference>
<dbReference type="SMART" id="SM00863">
    <property type="entry name" value="tRNA_SAD"/>
    <property type="match status" value="1"/>
</dbReference>
<keyword evidence="5 13" id="KW-0547">Nucleotide-binding</keyword>
<evidence type="ECO:0000256" key="13">
    <source>
        <dbReference type="HAMAP-Rule" id="MF_00036"/>
    </source>
</evidence>
<dbReference type="InterPro" id="IPR003156">
    <property type="entry name" value="DHHA1_dom"/>
</dbReference>
<dbReference type="HAMAP" id="MF_00036_B">
    <property type="entry name" value="Ala_tRNA_synth_B"/>
    <property type="match status" value="1"/>
</dbReference>
<evidence type="ECO:0000256" key="4">
    <source>
        <dbReference type="ARBA" id="ARBA00022723"/>
    </source>
</evidence>
<feature type="binding site" evidence="13">
    <location>
        <position position="658"/>
    </location>
    <ligand>
        <name>Zn(2+)</name>
        <dbReference type="ChEBI" id="CHEBI:29105"/>
    </ligand>
</feature>
<dbReference type="InterPro" id="IPR018162">
    <property type="entry name" value="Ala-tRNA-ligase_IIc_anticod-bd"/>
</dbReference>
<name>A0A2T2XHU3_9FIRM</name>
<dbReference type="FunFam" id="3.10.310.40:FF:000001">
    <property type="entry name" value="Alanine--tRNA ligase"/>
    <property type="match status" value="1"/>
</dbReference>
<keyword evidence="3 13" id="KW-0436">Ligase</keyword>
<comment type="caution">
    <text evidence="16">The sequence shown here is derived from an EMBL/GenBank/DDBJ whole genome shotgun (WGS) entry which is preliminary data.</text>
</comment>
<dbReference type="Gene3D" id="3.30.54.20">
    <property type="match status" value="1"/>
</dbReference>
<dbReference type="InterPro" id="IPR023033">
    <property type="entry name" value="Ala_tRNA_ligase_euk/bac"/>
</dbReference>
<dbReference type="FunFam" id="3.30.54.20:FF:000001">
    <property type="entry name" value="Alanine--tRNA ligase"/>
    <property type="match status" value="1"/>
</dbReference>
<dbReference type="InterPro" id="IPR002318">
    <property type="entry name" value="Ala-tRNA-lgiase_IIc"/>
</dbReference>
<accession>A0A2T2XHU3</accession>
<dbReference type="Pfam" id="PF01411">
    <property type="entry name" value="tRNA-synt_2c"/>
    <property type="match status" value="1"/>
</dbReference>
<dbReference type="Proteomes" id="UP000242972">
    <property type="component" value="Unassembled WGS sequence"/>
</dbReference>
<dbReference type="InterPro" id="IPR018164">
    <property type="entry name" value="Ala-tRNA-synth_IIc_N"/>
</dbReference>
<comment type="catalytic activity">
    <reaction evidence="12 13">
        <text>tRNA(Ala) + L-alanine + ATP = L-alanyl-tRNA(Ala) + AMP + diphosphate</text>
        <dbReference type="Rhea" id="RHEA:12540"/>
        <dbReference type="Rhea" id="RHEA-COMP:9657"/>
        <dbReference type="Rhea" id="RHEA-COMP:9923"/>
        <dbReference type="ChEBI" id="CHEBI:30616"/>
        <dbReference type="ChEBI" id="CHEBI:33019"/>
        <dbReference type="ChEBI" id="CHEBI:57972"/>
        <dbReference type="ChEBI" id="CHEBI:78442"/>
        <dbReference type="ChEBI" id="CHEBI:78497"/>
        <dbReference type="ChEBI" id="CHEBI:456215"/>
        <dbReference type="EC" id="6.1.1.7"/>
    </reaction>
</comment>
<evidence type="ECO:0000256" key="9">
    <source>
        <dbReference type="ARBA" id="ARBA00022917"/>
    </source>
</evidence>
<evidence type="ECO:0000256" key="11">
    <source>
        <dbReference type="ARBA" id="ARBA00024779"/>
    </source>
</evidence>
<dbReference type="NCBIfam" id="TIGR00344">
    <property type="entry name" value="alaS"/>
    <property type="match status" value="1"/>
</dbReference>
<dbReference type="PANTHER" id="PTHR11777">
    <property type="entry name" value="ALANYL-TRNA SYNTHETASE"/>
    <property type="match status" value="1"/>
</dbReference>
<dbReference type="GO" id="GO:0005829">
    <property type="term" value="C:cytosol"/>
    <property type="evidence" value="ECO:0007669"/>
    <property type="project" value="TreeGrafter"/>
</dbReference>
<feature type="domain" description="Alanyl-transfer RNA synthetases family profile" evidence="15">
    <location>
        <begin position="1"/>
        <end position="701"/>
    </location>
</feature>
<keyword evidence="8 13" id="KW-0694">RNA-binding</keyword>
<comment type="subcellular location">
    <subcellularLocation>
        <location evidence="13">Cytoplasm</location>
    </subcellularLocation>
</comment>
<dbReference type="FunFam" id="3.30.980.10:FF:000004">
    <property type="entry name" value="Alanine--tRNA ligase, cytoplasmic"/>
    <property type="match status" value="1"/>
</dbReference>
<dbReference type="SUPFAM" id="SSF55681">
    <property type="entry name" value="Class II aaRS and biotin synthetases"/>
    <property type="match status" value="1"/>
</dbReference>
<dbReference type="GO" id="GO:0008270">
    <property type="term" value="F:zinc ion binding"/>
    <property type="evidence" value="ECO:0007669"/>
    <property type="project" value="UniProtKB-UniRule"/>
</dbReference>
<evidence type="ECO:0000256" key="1">
    <source>
        <dbReference type="ARBA" id="ARBA00008226"/>
    </source>
</evidence>
<dbReference type="GO" id="GO:0006419">
    <property type="term" value="P:alanyl-tRNA aminoacylation"/>
    <property type="evidence" value="ECO:0007669"/>
    <property type="project" value="UniProtKB-UniRule"/>
</dbReference>
<evidence type="ECO:0000256" key="7">
    <source>
        <dbReference type="ARBA" id="ARBA00022840"/>
    </source>
</evidence>
<dbReference type="Pfam" id="PF07973">
    <property type="entry name" value="tRNA_SAD"/>
    <property type="match status" value="1"/>
</dbReference>
<dbReference type="Gene3D" id="2.40.30.130">
    <property type="match status" value="1"/>
</dbReference>
<dbReference type="InterPro" id="IPR045864">
    <property type="entry name" value="aa-tRNA-synth_II/BPL/LPL"/>
</dbReference>
<evidence type="ECO:0000256" key="5">
    <source>
        <dbReference type="ARBA" id="ARBA00022741"/>
    </source>
</evidence>
<evidence type="ECO:0000313" key="16">
    <source>
        <dbReference type="EMBL" id="PSR34064.1"/>
    </source>
</evidence>
<reference evidence="16 17" key="1">
    <citation type="journal article" date="2014" name="BMC Genomics">
        <title>Comparison of environmental and isolate Sulfobacillus genomes reveals diverse carbon, sulfur, nitrogen, and hydrogen metabolisms.</title>
        <authorList>
            <person name="Justice N.B."/>
            <person name="Norman A."/>
            <person name="Brown C.T."/>
            <person name="Singh A."/>
            <person name="Thomas B.C."/>
            <person name="Banfield J.F."/>
        </authorList>
    </citation>
    <scope>NUCLEOTIDE SEQUENCE [LARGE SCALE GENOMIC DNA]</scope>
    <source>
        <strain evidence="16">AMDSBA4</strain>
    </source>
</reference>
<dbReference type="InterPro" id="IPR018163">
    <property type="entry name" value="Thr/Ala-tRNA-synth_IIc_edit"/>
</dbReference>
<dbReference type="SUPFAM" id="SSF55186">
    <property type="entry name" value="ThrRS/AlaRS common domain"/>
    <property type="match status" value="1"/>
</dbReference>
<feature type="binding site" evidence="13">
    <location>
        <position position="560"/>
    </location>
    <ligand>
        <name>Zn(2+)</name>
        <dbReference type="ChEBI" id="CHEBI:29105"/>
    </ligand>
</feature>
<dbReference type="GO" id="GO:0005524">
    <property type="term" value="F:ATP binding"/>
    <property type="evidence" value="ECO:0007669"/>
    <property type="project" value="UniProtKB-UniRule"/>
</dbReference>
<evidence type="ECO:0000256" key="10">
    <source>
        <dbReference type="ARBA" id="ARBA00023146"/>
    </source>
</evidence>
<protein>
    <recommendedName>
        <fullName evidence="13">Alanine--tRNA ligase</fullName>
        <ecNumber evidence="13">6.1.1.7</ecNumber>
    </recommendedName>
    <alternativeName>
        <fullName evidence="13">Alanyl-tRNA synthetase</fullName>
        <shortName evidence="13">AlaRS</shortName>
    </alternativeName>
</protein>
<evidence type="ECO:0000256" key="8">
    <source>
        <dbReference type="ARBA" id="ARBA00022884"/>
    </source>
</evidence>
<dbReference type="GO" id="GO:0004813">
    <property type="term" value="F:alanine-tRNA ligase activity"/>
    <property type="evidence" value="ECO:0007669"/>
    <property type="project" value="UniProtKB-UniRule"/>
</dbReference>
<dbReference type="Gene3D" id="3.10.310.40">
    <property type="match status" value="1"/>
</dbReference>
<dbReference type="EMBL" id="PXYW01000013">
    <property type="protein sequence ID" value="PSR34064.1"/>
    <property type="molecule type" value="Genomic_DNA"/>
</dbReference>
<organism evidence="16 17">
    <name type="scientific">Sulfobacillus benefaciens</name>
    <dbReference type="NCBI Taxonomy" id="453960"/>
    <lineage>
        <taxon>Bacteria</taxon>
        <taxon>Bacillati</taxon>
        <taxon>Bacillota</taxon>
        <taxon>Clostridia</taxon>
        <taxon>Eubacteriales</taxon>
        <taxon>Clostridiales Family XVII. Incertae Sedis</taxon>
        <taxon>Sulfobacillus</taxon>
    </lineage>
</organism>
<comment type="function">
    <text evidence="11 13">Catalyzes the attachment of alanine to tRNA(Ala) in a two-step reaction: alanine is first activated by ATP to form Ala-AMP and then transferred to the acceptor end of tRNA(Ala). Also edits incorrectly charged Ser-tRNA(Ala) and Gly-tRNA(Ala) via its editing domain.</text>
</comment>
<keyword evidence="14" id="KW-0175">Coiled coil</keyword>
<comment type="domain">
    <text evidence="13">Consists of three domains; the N-terminal catalytic domain, the editing domain and the C-terminal C-Ala domain. The editing domain removes incorrectly charged amino acids, while the C-Ala domain, along with tRNA(Ala), serves as a bridge to cooperatively bring together the editing and aminoacylation centers thus stimulating deacylation of misacylated tRNAs.</text>
</comment>
<dbReference type="EC" id="6.1.1.7" evidence="13"/>
<keyword evidence="7 13" id="KW-0067">ATP-binding</keyword>
<keyword evidence="13" id="KW-0963">Cytoplasm</keyword>
<keyword evidence="2 13" id="KW-0820">tRNA-binding</keyword>
<dbReference type="FunFam" id="3.30.930.10:FF:000004">
    <property type="entry name" value="Alanine--tRNA ligase"/>
    <property type="match status" value="1"/>
</dbReference>
<evidence type="ECO:0000256" key="2">
    <source>
        <dbReference type="ARBA" id="ARBA00022555"/>
    </source>
</evidence>
<dbReference type="PANTHER" id="PTHR11777:SF9">
    <property type="entry name" value="ALANINE--TRNA LIGASE, CYTOPLASMIC"/>
    <property type="match status" value="1"/>
</dbReference>
<gene>
    <name evidence="13" type="primary">alaS</name>
    <name evidence="16" type="ORF">C7B46_07330</name>
</gene>
<comment type="cofactor">
    <cofactor evidence="13">
        <name>Zn(2+)</name>
        <dbReference type="ChEBI" id="CHEBI:29105"/>
    </cofactor>
    <text evidence="13">Binds 1 zinc ion per subunit.</text>
</comment>
<feature type="binding site" evidence="13">
    <location>
        <position position="556"/>
    </location>
    <ligand>
        <name>Zn(2+)</name>
        <dbReference type="ChEBI" id="CHEBI:29105"/>
    </ligand>
</feature>
<dbReference type="Pfam" id="PF02272">
    <property type="entry name" value="DHHA1"/>
    <property type="match status" value="1"/>
</dbReference>
<dbReference type="GO" id="GO:0000049">
    <property type="term" value="F:tRNA binding"/>
    <property type="evidence" value="ECO:0007669"/>
    <property type="project" value="UniProtKB-KW"/>
</dbReference>
<dbReference type="Gene3D" id="3.30.980.10">
    <property type="entry name" value="Threonyl-trna Synthetase, Chain A, domain 2"/>
    <property type="match status" value="1"/>
</dbReference>
<comment type="similarity">
    <text evidence="1 13">Belongs to the class-II aminoacyl-tRNA synthetase family.</text>
</comment>
<dbReference type="AlphaFoldDB" id="A0A2T2XHU3"/>
<evidence type="ECO:0000256" key="14">
    <source>
        <dbReference type="SAM" id="Coils"/>
    </source>
</evidence>
<proteinExistence type="inferred from homology"/>
<dbReference type="SUPFAM" id="SSF50447">
    <property type="entry name" value="Translation proteins"/>
    <property type="match status" value="1"/>
</dbReference>
<sequence length="871" mass="96806">MRSADIRERFVQYFQERGHQRVPSSPLVPAQDPTLLFTNAGMVQFKDVFMGLEERPYRRAVTVQKCMRAGGKHNDLDQVGKTARHQTFFEMLGNFSFGDYFKAEAIRLAWGFLTEELKISPDVLWITVFETDDEAFRLWQEIAQVPSERIVRMGEKENFWAMGDTGPCGPCSEIFVDRGEAFACGPNCGLGRCECDRIQEVWNLVFMQYNRAADGTLTPLPKPSIDTGMGLERISAYLQGVDSNFETDLLKPLIDQVEKMSGHAYVPGPEGMPHRVIADHVRSVTFLLAEGVSFSNSDRGYVMRRILRRAVRYGLLLGFDEPFLWQLVPVVGEIMGSAYPEVIEGQSLIQDHIRTEEERFAMTLSTGMKVLNEKLSGLRRGDTLPGEDAFFLADTYGFPLDLTLDAAEERGILVDQEAFDRALSEQRERARRGRLKPGQSLPHLGHAVFEGYRHLHWEQQPIAAMYIGEDPVGRLVTGETGWLWLSHTPFYPEGGGQVADVGWMAGAHGVAKVLNVVKNGQDIWHFVEIIEGYIDARETLDLTVDAEKRHGAMRNHTGTHLLHAALRKVLGDGVHQTGSYVAPDRLRFDFSYPKPLSPGQIRDIEDIVNQWILEDRPVETVQMNRDQAQAEGALAFFGDKYGEVVRVVSVPDASKELCGGTHCARTGEIGLFAIVSEISVGGGSRRIEAVTGLNALEAFRIQRSAIDDLQSIFRGVPAEELATRVSELTEALRDREIEVEQLRRLQREDEGRQLAANPWMLGEWKLVVAEVGVPSIEALRQVLDGAKPVLDGAILAARHGDRASFVVYLGRTLVDRGLDALNLVKVLAPLIQGGGGGKQDMAQAGGKDPDGIPRLLAEARSILSERLIVAG</sequence>
<keyword evidence="6 13" id="KW-0862">Zinc</keyword>
<dbReference type="SUPFAM" id="SSF101353">
    <property type="entry name" value="Putative anticodon-binding domain of alanyl-tRNA synthetase (AlaRS)"/>
    <property type="match status" value="1"/>
</dbReference>
<dbReference type="InterPro" id="IPR009000">
    <property type="entry name" value="Transl_B-barrel_sf"/>
</dbReference>
<keyword evidence="4 13" id="KW-0479">Metal-binding</keyword>
<dbReference type="GO" id="GO:0002161">
    <property type="term" value="F:aminoacyl-tRNA deacylase activity"/>
    <property type="evidence" value="ECO:0007669"/>
    <property type="project" value="TreeGrafter"/>
</dbReference>
<dbReference type="GO" id="GO:0016740">
    <property type="term" value="F:transferase activity"/>
    <property type="evidence" value="ECO:0007669"/>
    <property type="project" value="UniProtKB-ARBA"/>
</dbReference>
<feature type="binding site" evidence="13">
    <location>
        <position position="662"/>
    </location>
    <ligand>
        <name>Zn(2+)</name>
        <dbReference type="ChEBI" id="CHEBI:29105"/>
    </ligand>
</feature>
<evidence type="ECO:0000256" key="6">
    <source>
        <dbReference type="ARBA" id="ARBA00022833"/>
    </source>
</evidence>
<dbReference type="InterPro" id="IPR012947">
    <property type="entry name" value="tRNA_SAD"/>
</dbReference>
<dbReference type="InterPro" id="IPR018165">
    <property type="entry name" value="Ala-tRNA-synth_IIc_core"/>
</dbReference>
<keyword evidence="10 13" id="KW-0030">Aminoacyl-tRNA synthetase</keyword>
<evidence type="ECO:0000259" key="15">
    <source>
        <dbReference type="PROSITE" id="PS50860"/>
    </source>
</evidence>
<evidence type="ECO:0000256" key="12">
    <source>
        <dbReference type="ARBA" id="ARBA00048300"/>
    </source>
</evidence>
<evidence type="ECO:0000256" key="3">
    <source>
        <dbReference type="ARBA" id="ARBA00022598"/>
    </source>
</evidence>
<keyword evidence="9 13" id="KW-0648">Protein biosynthesis</keyword>
<dbReference type="GO" id="GO:0140096">
    <property type="term" value="F:catalytic activity, acting on a protein"/>
    <property type="evidence" value="ECO:0007669"/>
    <property type="project" value="UniProtKB-ARBA"/>
</dbReference>
<dbReference type="InterPro" id="IPR050058">
    <property type="entry name" value="Ala-tRNA_ligase"/>
</dbReference>
<dbReference type="CDD" id="cd00673">
    <property type="entry name" value="AlaRS_core"/>
    <property type="match status" value="1"/>
</dbReference>
<evidence type="ECO:0000313" key="17">
    <source>
        <dbReference type="Proteomes" id="UP000242972"/>
    </source>
</evidence>
<feature type="coiled-coil region" evidence="14">
    <location>
        <begin position="718"/>
        <end position="748"/>
    </location>
</feature>
<dbReference type="Gene3D" id="3.30.930.10">
    <property type="entry name" value="Bira Bifunctional Protein, Domain 2"/>
    <property type="match status" value="1"/>
</dbReference>